<feature type="compositionally biased region" description="Polar residues" evidence="1">
    <location>
        <begin position="1180"/>
        <end position="1195"/>
    </location>
</feature>
<feature type="compositionally biased region" description="Low complexity" evidence="1">
    <location>
        <begin position="1119"/>
        <end position="1133"/>
    </location>
</feature>
<feature type="transmembrane region" description="Helical" evidence="2">
    <location>
        <begin position="1041"/>
        <end position="1061"/>
    </location>
</feature>
<feature type="region of interest" description="Disordered" evidence="1">
    <location>
        <begin position="1099"/>
        <end position="1195"/>
    </location>
</feature>
<dbReference type="InParanoid" id="Q23VG0"/>
<gene>
    <name evidence="3" type="ORF">TTHERM_00956420</name>
</gene>
<feature type="transmembrane region" description="Helical" evidence="2">
    <location>
        <begin position="30"/>
        <end position="47"/>
    </location>
</feature>
<dbReference type="EMBL" id="GG662613">
    <property type="protein sequence ID" value="EAS00476.2"/>
    <property type="molecule type" value="Genomic_DNA"/>
</dbReference>
<dbReference type="OrthoDB" id="542352at2759"/>
<feature type="compositionally biased region" description="Polar residues" evidence="1">
    <location>
        <begin position="1134"/>
        <end position="1144"/>
    </location>
</feature>
<evidence type="ECO:0000256" key="1">
    <source>
        <dbReference type="SAM" id="MobiDB-lite"/>
    </source>
</evidence>
<reference evidence="4" key="1">
    <citation type="journal article" date="2006" name="PLoS Biol.">
        <title>Macronuclear genome sequence of the ciliate Tetrahymena thermophila, a model eukaryote.</title>
        <authorList>
            <person name="Eisen J.A."/>
            <person name="Coyne R.S."/>
            <person name="Wu M."/>
            <person name="Wu D."/>
            <person name="Thiagarajan M."/>
            <person name="Wortman J.R."/>
            <person name="Badger J.H."/>
            <person name="Ren Q."/>
            <person name="Amedeo P."/>
            <person name="Jones K.M."/>
            <person name="Tallon L.J."/>
            <person name="Delcher A.L."/>
            <person name="Salzberg S.L."/>
            <person name="Silva J.C."/>
            <person name="Haas B.J."/>
            <person name="Majoros W.H."/>
            <person name="Farzad M."/>
            <person name="Carlton J.M."/>
            <person name="Smith R.K. Jr."/>
            <person name="Garg J."/>
            <person name="Pearlman R.E."/>
            <person name="Karrer K.M."/>
            <person name="Sun L."/>
            <person name="Manning G."/>
            <person name="Elde N.C."/>
            <person name="Turkewitz A.P."/>
            <person name="Asai D.J."/>
            <person name="Wilkes D.E."/>
            <person name="Wang Y."/>
            <person name="Cai H."/>
            <person name="Collins K."/>
            <person name="Stewart B.A."/>
            <person name="Lee S.R."/>
            <person name="Wilamowska K."/>
            <person name="Weinberg Z."/>
            <person name="Ruzzo W.L."/>
            <person name="Wloga D."/>
            <person name="Gaertig J."/>
            <person name="Frankel J."/>
            <person name="Tsao C.-C."/>
            <person name="Gorovsky M.A."/>
            <person name="Keeling P.J."/>
            <person name="Waller R.F."/>
            <person name="Patron N.J."/>
            <person name="Cherry J.M."/>
            <person name="Stover N.A."/>
            <person name="Krieger C.J."/>
            <person name="del Toro C."/>
            <person name="Ryder H.F."/>
            <person name="Williamson S.C."/>
            <person name="Barbeau R.A."/>
            <person name="Hamilton E.P."/>
            <person name="Orias E."/>
        </authorList>
    </citation>
    <scope>NUCLEOTIDE SEQUENCE [LARGE SCALE GENOMIC DNA]</scope>
    <source>
        <strain evidence="4">SB210</strain>
    </source>
</reference>
<dbReference type="PANTHER" id="PTHR31600">
    <property type="entry name" value="TINY MACROCYSTS PROTEIN B-RELATED"/>
    <property type="match status" value="1"/>
</dbReference>
<dbReference type="RefSeq" id="XP_001020721.2">
    <property type="nucleotide sequence ID" value="XM_001020721.2"/>
</dbReference>
<keyword evidence="2" id="KW-0812">Transmembrane</keyword>
<sequence>MIKLEQALILFWMQLIATYNYFFQENTIVVFFWIVGIVFLTLLNIYYEPITNEICAANSFNYKYAEEVLQYLRVLCFAVIKYDQYSLKVDGFLNRHRNDCNETHCPSRSNSLRISKLNQMLIKQTSNEDLILNLDFSLEITNEESSKRFIKILNNAIQNLLNFWQELLEPSPQAENLIKTIQIFSSQVETIQTQFEQMIQKRSINLSAINYFQTFTLQILEDEQQFTALQGKTHVKNTEFDTKEKQDKEYQLNEKDMYTKGSIVISSQEENFSNIIEVNSEMLKIIGYKKSEILSKNVSMLIPNIWQHHHDQFIDQFLATGQKNFIGKEKNLFIKCRQNYSLPITLNITTITSLTKGLMFQAFVIAQNLLYDYPVYIITLPDGQIDTISPSAVPMFNIQIKKIQRGMYVEKIIPQFWEYILEFQQKQGKELFIKTYQQEMMKETKVKINVEQIRFMKLKNQGYIIKISLLKSEQKSSLTSLFNKNIRQNINKQQNASISNLKDKTFQIQQENSRNISNEDFTESSTSSRTIKIKKNKNELKHLNNQSKSCQMEIFYDMRTNNFLGTMVEVPNKNYFEDIQSSMQQKTSQQQIFNLLNSPKQNNQILSKISSNDQSQIQQKLYPFIFTSERSQKERIQDILDSNDISKQKDDAVGKQVRQILENLIRMQHITRKKKADHTFELEKKSIQVGTSEIKLIPQVYLKPHEIFGVQEDFQNRMQYLLFNSSQISSKVQKMKQSGTFKMYLSCSRDIKTLRLQNNKLIDPNLANESEENCSENSFQNIDSVEKNQQNEAFDTEGEQKKEIDQIVNSKKNIKSFMRDENFNNNNNLFVFKNVFSLMYLIFEIVYMSLSLFFYQEQISNTITRFQMFNVTHLYFANTQHIIEGIFNMFAIDKGSYYNYDILDYQTAEFFFQQYLESETIYQFALDQILTKIYLNNVGVTQQMQDLFINNRNIKLLIHFNHIQTTVYPNNLYQASQQVLAKVYHFKRVPLGQFDHHNNDIFINLENFSNQLLNQIIEYRDYQREEISNYLNYVQNYQQQVLFAGLMFIIAYLILAFFLYLKTLFYYQEISSVLTTIPFSQVRNQVKKYEKILNNNIEEHQENEVLNEEEQDDEKESQDQNNNLGNLDDNQQNIQSQNCYTQESKSPKSDYYNQDGIRNSKQKENNKNNSSQNTVFHLRNITSQNGKYNYHSNNP</sequence>
<dbReference type="Proteomes" id="UP000009168">
    <property type="component" value="Unassembled WGS sequence"/>
</dbReference>
<dbReference type="InterPro" id="IPR035965">
    <property type="entry name" value="PAS-like_dom_sf"/>
</dbReference>
<proteinExistence type="predicted"/>
<dbReference type="Gene3D" id="3.30.450.20">
    <property type="entry name" value="PAS domain"/>
    <property type="match status" value="1"/>
</dbReference>
<accession>Q23VG0</accession>
<keyword evidence="2" id="KW-0472">Membrane</keyword>
<organism evidence="3 4">
    <name type="scientific">Tetrahymena thermophila (strain SB210)</name>
    <dbReference type="NCBI Taxonomy" id="312017"/>
    <lineage>
        <taxon>Eukaryota</taxon>
        <taxon>Sar</taxon>
        <taxon>Alveolata</taxon>
        <taxon>Ciliophora</taxon>
        <taxon>Intramacronucleata</taxon>
        <taxon>Oligohymenophorea</taxon>
        <taxon>Hymenostomatida</taxon>
        <taxon>Tetrahymenina</taxon>
        <taxon>Tetrahymenidae</taxon>
        <taxon>Tetrahymena</taxon>
    </lineage>
</organism>
<feature type="transmembrane region" description="Helical" evidence="2">
    <location>
        <begin position="835"/>
        <end position="855"/>
    </location>
</feature>
<dbReference type="InterPro" id="IPR000014">
    <property type="entry name" value="PAS"/>
</dbReference>
<evidence type="ECO:0000313" key="3">
    <source>
        <dbReference type="EMBL" id="EAS00476.2"/>
    </source>
</evidence>
<feature type="compositionally biased region" description="Acidic residues" evidence="1">
    <location>
        <begin position="1105"/>
        <end position="1116"/>
    </location>
</feature>
<dbReference type="PANTHER" id="PTHR31600:SF2">
    <property type="entry name" value="GAMETE ENRICHED GENE 10 PROTEIN-RELATED"/>
    <property type="match status" value="1"/>
</dbReference>
<protein>
    <submittedName>
        <fullName evidence="3">PAS domain S-box protein</fullName>
    </submittedName>
</protein>
<dbReference type="HOGENOM" id="CLU_280401_0_0_1"/>
<keyword evidence="4" id="KW-1185">Reference proteome</keyword>
<dbReference type="GeneID" id="7825799"/>
<evidence type="ECO:0000256" key="2">
    <source>
        <dbReference type="SAM" id="Phobius"/>
    </source>
</evidence>
<dbReference type="NCBIfam" id="TIGR00229">
    <property type="entry name" value="sensory_box"/>
    <property type="match status" value="1"/>
</dbReference>
<keyword evidence="2" id="KW-1133">Transmembrane helix</keyword>
<name>Q23VG0_TETTS</name>
<dbReference type="SUPFAM" id="SSF55785">
    <property type="entry name" value="PYP-like sensor domain (PAS domain)"/>
    <property type="match status" value="1"/>
</dbReference>
<dbReference type="KEGG" id="tet:TTHERM_00956420"/>
<evidence type="ECO:0000313" key="4">
    <source>
        <dbReference type="Proteomes" id="UP000009168"/>
    </source>
</evidence>
<feature type="transmembrane region" description="Helical" evidence="2">
    <location>
        <begin position="6"/>
        <end position="23"/>
    </location>
</feature>
<dbReference type="AlphaFoldDB" id="Q23VG0"/>
<dbReference type="InterPro" id="IPR052994">
    <property type="entry name" value="Tiny_macrocysts_regulators"/>
</dbReference>